<name>A8ZV19_DESOH</name>
<dbReference type="InterPro" id="IPR019230">
    <property type="entry name" value="RNA_MeTrfase_C_dom"/>
</dbReference>
<dbReference type="HOGENOM" id="CLU_1414575_0_0_7"/>
<dbReference type="Gene3D" id="3.40.1280.10">
    <property type="match status" value="1"/>
</dbReference>
<keyword evidence="3" id="KW-1185">Reference proteome</keyword>
<dbReference type="EMBL" id="CP000859">
    <property type="protein sequence ID" value="ABW68109.1"/>
    <property type="molecule type" value="Genomic_DNA"/>
</dbReference>
<dbReference type="Pfam" id="PF09936">
    <property type="entry name" value="Methyltrn_RNA_4"/>
    <property type="match status" value="1"/>
</dbReference>
<dbReference type="eggNOG" id="COG4752">
    <property type="taxonomic scope" value="Bacteria"/>
</dbReference>
<reference evidence="2 3" key="1">
    <citation type="submission" date="2007-10" db="EMBL/GenBank/DDBJ databases">
        <title>Complete sequence of Desulfococcus oleovorans Hxd3.</title>
        <authorList>
            <consortium name="US DOE Joint Genome Institute"/>
            <person name="Copeland A."/>
            <person name="Lucas S."/>
            <person name="Lapidus A."/>
            <person name="Barry K."/>
            <person name="Glavina del Rio T."/>
            <person name="Dalin E."/>
            <person name="Tice H."/>
            <person name="Pitluck S."/>
            <person name="Kiss H."/>
            <person name="Brettin T."/>
            <person name="Bruce D."/>
            <person name="Detter J.C."/>
            <person name="Han C."/>
            <person name="Schmutz J."/>
            <person name="Larimer F."/>
            <person name="Land M."/>
            <person name="Hauser L."/>
            <person name="Kyrpides N."/>
            <person name="Kim E."/>
            <person name="Wawrik B."/>
            <person name="Richardson P."/>
        </authorList>
    </citation>
    <scope>NUCLEOTIDE SEQUENCE [LARGE SCALE GENOMIC DNA]</scope>
    <source>
        <strain evidence="3">DSM 6200 / JCM 39069 / Hxd3</strain>
    </source>
</reference>
<dbReference type="STRING" id="96561.Dole_2305"/>
<dbReference type="KEGG" id="dol:Dole_2305"/>
<dbReference type="Proteomes" id="UP000008561">
    <property type="component" value="Chromosome"/>
</dbReference>
<organism evidence="2 3">
    <name type="scientific">Desulfosudis oleivorans (strain DSM 6200 / JCM 39069 / Hxd3)</name>
    <name type="common">Desulfococcus oleovorans</name>
    <dbReference type="NCBI Taxonomy" id="96561"/>
    <lineage>
        <taxon>Bacteria</taxon>
        <taxon>Pseudomonadati</taxon>
        <taxon>Thermodesulfobacteriota</taxon>
        <taxon>Desulfobacteria</taxon>
        <taxon>Desulfobacterales</taxon>
        <taxon>Desulfosudaceae</taxon>
        <taxon>Desulfosudis</taxon>
    </lineage>
</organism>
<dbReference type="InterPro" id="IPR029026">
    <property type="entry name" value="tRNA_m1G_MTases_N"/>
</dbReference>
<dbReference type="CDD" id="cd18085">
    <property type="entry name" value="TM1570-like"/>
    <property type="match status" value="1"/>
</dbReference>
<feature type="domain" description="tRNA (guanine-N(1)-)-methyltransferase C-terminal" evidence="1">
    <location>
        <begin position="9"/>
        <end position="186"/>
    </location>
</feature>
<proteinExistence type="predicted"/>
<evidence type="ECO:0000259" key="1">
    <source>
        <dbReference type="Pfam" id="PF09936"/>
    </source>
</evidence>
<evidence type="ECO:0000313" key="2">
    <source>
        <dbReference type="EMBL" id="ABW68109.1"/>
    </source>
</evidence>
<gene>
    <name evidence="2" type="ordered locus">Dole_2305</name>
</gene>
<dbReference type="AlphaFoldDB" id="A8ZV19"/>
<evidence type="ECO:0000313" key="3">
    <source>
        <dbReference type="Proteomes" id="UP000008561"/>
    </source>
</evidence>
<accession>A8ZV19</accession>
<sequence length="190" mass="20400">MSPISPVRLYIALVHHPVLGRQAETIASAVTNLDLHDIARAAKTYGAAGYFVVTPLEDQKRLVKRIIAHWTDGSGSRYNPLRAQAFELMRVCDSLAEAAALVTADTGTAPLVAATTARLHPGAVTMEYLKDRLNASPVLLVFGTAWGLAPSVLDQADCVLEPLAGKSAYNHLSVRSAVSIMLDRLAEDRV</sequence>
<dbReference type="RefSeq" id="WP_012175721.1">
    <property type="nucleotide sequence ID" value="NC_009943.1"/>
</dbReference>
<protein>
    <recommendedName>
        <fullName evidence="1">tRNA (guanine-N(1)-)-methyltransferase C-terminal domain-containing protein</fullName>
    </recommendedName>
</protein>